<gene>
    <name evidence="10" type="ORF">LSH36_468g02039</name>
</gene>
<accession>A0AAD9JA63</accession>
<dbReference type="GO" id="GO:0007030">
    <property type="term" value="P:Golgi organization"/>
    <property type="evidence" value="ECO:0007669"/>
    <property type="project" value="TreeGrafter"/>
</dbReference>
<evidence type="ECO:0000313" key="11">
    <source>
        <dbReference type="Proteomes" id="UP001208570"/>
    </source>
</evidence>
<evidence type="ECO:0000313" key="10">
    <source>
        <dbReference type="EMBL" id="KAK2149084.1"/>
    </source>
</evidence>
<dbReference type="Gene3D" id="1.20.58.1970">
    <property type="match status" value="1"/>
</dbReference>
<reference evidence="10" key="1">
    <citation type="journal article" date="2023" name="Mol. Biol. Evol.">
        <title>Third-Generation Sequencing Reveals the Adaptive Role of the Epigenome in Three Deep-Sea Polychaetes.</title>
        <authorList>
            <person name="Perez M."/>
            <person name="Aroh O."/>
            <person name="Sun Y."/>
            <person name="Lan Y."/>
            <person name="Juniper S.K."/>
            <person name="Young C.R."/>
            <person name="Angers B."/>
            <person name="Qian P.Y."/>
        </authorList>
    </citation>
    <scope>NUCLEOTIDE SEQUENCE</scope>
    <source>
        <strain evidence="10">P08H-3</strain>
    </source>
</reference>
<keyword evidence="7" id="KW-0472">Membrane</keyword>
<comment type="subcellular location">
    <subcellularLocation>
        <location evidence="1">Golgi apparatus membrane</location>
        <topology evidence="1">Peripheral membrane protein</topology>
    </subcellularLocation>
</comment>
<dbReference type="SMART" id="SM00762">
    <property type="entry name" value="Cog4"/>
    <property type="match status" value="1"/>
</dbReference>
<dbReference type="InterPro" id="IPR048680">
    <property type="entry name" value="COG4_N"/>
</dbReference>
<evidence type="ECO:0000256" key="3">
    <source>
        <dbReference type="ARBA" id="ARBA00020975"/>
    </source>
</evidence>
<dbReference type="InterPro" id="IPR048684">
    <property type="entry name" value="COG4_C"/>
</dbReference>
<dbReference type="Pfam" id="PF20663">
    <property type="entry name" value="COG4_N"/>
    <property type="match status" value="1"/>
</dbReference>
<evidence type="ECO:0000256" key="6">
    <source>
        <dbReference type="ARBA" id="ARBA00023034"/>
    </source>
</evidence>
<proteinExistence type="inferred from homology"/>
<sequence>MAATLESATSEKSSYSRYENLTQLDQIKDAYEYLCKQEDAVNSELDVQLQKQSALESKMLSLHSMLPNLQLVQNDAKQLEGMISFTSTLAENVSSKVRQLDLAKGRVTACIQRVEDILDLKFCTDGVQTALQDEDYEKAAAHIHRFLTLDENVLRMSEDASEGSALETSFSLLHEAQTKLKQIVHSKFDAAVHSGDVASVERFFKIFPLIGQHEEGLAKFSKYLCAQLADTAEKNLDLAFRTQSDDSRASVLYADTITLLFESIARVVEIHQPLVETYYGPGMLFTMVQYLQKECDRQSRKILEQFKKNREFEMKAQQVQQCLMYQKVNSDKVDPKDLDLLLAEVTLLNTRAELYLRFTRRRITNDMESKDQSDEIREEKLMEIDQFILNCELSRLMQELIGNYIMMEEYFMREMVIKAVNMDQVEENSLTSSMVDDTFFIIKKCVRRALSSSSVDGVCAMLNHACSTLEQDLCDIIKSRLRQGFPSGFDFTQAYNLVQSSIQSGRFQSADVETDKAKSAFLTTLNNAEVSCECIQTLKSNLEEEVSKLYSSVNEQSMAKLMSCLSDLAAVSNRFKDALEFGFSQLNSSASKPRIKPCIDLFMSTSHNITEDEFTNYEANDPWVQNFIINLDSLLQMFKNALTPTNYDTLVSHVCTEVASQLEKATMKTTFNRLGGLQYDKELRALVGYLTSVTTWTIRDKFARLTQMATILNLERVTEILDYWGPNSGPLTWRLTPAEVRQVLSLRIDFRSEDIKRLKL</sequence>
<organism evidence="10 11">
    <name type="scientific">Paralvinella palmiformis</name>
    <dbReference type="NCBI Taxonomy" id="53620"/>
    <lineage>
        <taxon>Eukaryota</taxon>
        <taxon>Metazoa</taxon>
        <taxon>Spiralia</taxon>
        <taxon>Lophotrochozoa</taxon>
        <taxon>Annelida</taxon>
        <taxon>Polychaeta</taxon>
        <taxon>Sedentaria</taxon>
        <taxon>Canalipalpata</taxon>
        <taxon>Terebellida</taxon>
        <taxon>Terebelliformia</taxon>
        <taxon>Alvinellidae</taxon>
        <taxon>Paralvinella</taxon>
    </lineage>
</organism>
<dbReference type="Proteomes" id="UP001208570">
    <property type="component" value="Unassembled WGS sequence"/>
</dbReference>
<evidence type="ECO:0000259" key="9">
    <source>
        <dbReference type="SMART" id="SM00762"/>
    </source>
</evidence>
<keyword evidence="5" id="KW-0653">Protein transport</keyword>
<dbReference type="InterPro" id="IPR013167">
    <property type="entry name" value="COG4_M"/>
</dbReference>
<evidence type="ECO:0000256" key="2">
    <source>
        <dbReference type="ARBA" id="ARBA00009215"/>
    </source>
</evidence>
<evidence type="ECO:0000256" key="8">
    <source>
        <dbReference type="ARBA" id="ARBA00031340"/>
    </source>
</evidence>
<dbReference type="GO" id="GO:0006890">
    <property type="term" value="P:retrograde vesicle-mediated transport, Golgi to endoplasmic reticulum"/>
    <property type="evidence" value="ECO:0007669"/>
    <property type="project" value="TreeGrafter"/>
</dbReference>
<dbReference type="GO" id="GO:0017119">
    <property type="term" value="C:Golgi transport complex"/>
    <property type="evidence" value="ECO:0007669"/>
    <property type="project" value="TreeGrafter"/>
</dbReference>
<dbReference type="Gene3D" id="1.10.287.1060">
    <property type="entry name" value="ESAT-6-like"/>
    <property type="match status" value="1"/>
</dbReference>
<dbReference type="EMBL" id="JAODUP010000468">
    <property type="protein sequence ID" value="KAK2149084.1"/>
    <property type="molecule type" value="Genomic_DNA"/>
</dbReference>
<feature type="domain" description="COG4 transport protein middle alpha-helical bundle" evidence="9">
    <location>
        <begin position="173"/>
        <end position="482"/>
    </location>
</feature>
<protein>
    <recommendedName>
        <fullName evidence="3">Conserved oligomeric Golgi complex subunit 4</fullName>
    </recommendedName>
    <alternativeName>
        <fullName evidence="8">Component of oligomeric Golgi complex 4</fullName>
    </alternativeName>
</protein>
<dbReference type="FunFam" id="1.20.58.1970:FF:000001">
    <property type="entry name" value="Conserved oligomeric Golgi complex subunit 4"/>
    <property type="match status" value="1"/>
</dbReference>
<dbReference type="GO" id="GO:0015031">
    <property type="term" value="P:protein transport"/>
    <property type="evidence" value="ECO:0007669"/>
    <property type="project" value="UniProtKB-KW"/>
</dbReference>
<dbReference type="FunFam" id="1.10.287.1060:FF:000014">
    <property type="entry name" value="conserved oligomeric Golgi complex subunit 4"/>
    <property type="match status" value="1"/>
</dbReference>
<dbReference type="Pfam" id="PF20662">
    <property type="entry name" value="COG4_C"/>
    <property type="match status" value="1"/>
</dbReference>
<comment type="caution">
    <text evidence="10">The sequence shown here is derived from an EMBL/GenBank/DDBJ whole genome shotgun (WGS) entry which is preliminary data.</text>
</comment>
<evidence type="ECO:0000256" key="4">
    <source>
        <dbReference type="ARBA" id="ARBA00022448"/>
    </source>
</evidence>
<dbReference type="PANTHER" id="PTHR24016">
    <property type="entry name" value="CONSERVED OLIGOMERIC GOLGI COMPLEX SUBUNIT 4"/>
    <property type="match status" value="1"/>
</dbReference>
<keyword evidence="11" id="KW-1185">Reference proteome</keyword>
<keyword evidence="4" id="KW-0813">Transport</keyword>
<name>A0AAD9JA63_9ANNE</name>
<comment type="similarity">
    <text evidence="2">Belongs to the COG4 family.</text>
</comment>
<dbReference type="InterPro" id="IPR048682">
    <property type="entry name" value="COG4"/>
</dbReference>
<dbReference type="AlphaFoldDB" id="A0AAD9JA63"/>
<keyword evidence="6" id="KW-0333">Golgi apparatus</keyword>
<dbReference type="PANTHER" id="PTHR24016:SF0">
    <property type="entry name" value="CONSERVED OLIGOMERIC GOLGI COMPLEX SUBUNIT 4"/>
    <property type="match status" value="1"/>
</dbReference>
<dbReference type="GO" id="GO:0000139">
    <property type="term" value="C:Golgi membrane"/>
    <property type="evidence" value="ECO:0007669"/>
    <property type="project" value="UniProtKB-SubCell"/>
</dbReference>
<evidence type="ECO:0000256" key="7">
    <source>
        <dbReference type="ARBA" id="ARBA00023136"/>
    </source>
</evidence>
<evidence type="ECO:0000256" key="1">
    <source>
        <dbReference type="ARBA" id="ARBA00004395"/>
    </source>
</evidence>
<dbReference type="Pfam" id="PF08318">
    <property type="entry name" value="COG4_m"/>
    <property type="match status" value="1"/>
</dbReference>
<evidence type="ECO:0000256" key="5">
    <source>
        <dbReference type="ARBA" id="ARBA00022927"/>
    </source>
</evidence>